<dbReference type="InterPro" id="IPR050188">
    <property type="entry name" value="RluA_PseudoU_synthase"/>
</dbReference>
<dbReference type="PROSITE" id="PS01129">
    <property type="entry name" value="PSI_RLU"/>
    <property type="match status" value="1"/>
</dbReference>
<dbReference type="InterPro" id="IPR036986">
    <property type="entry name" value="S4_RNA-bd_sf"/>
</dbReference>
<comment type="catalytic activity">
    <reaction evidence="4">
        <text>uridine(1911/1915/1917) in 23S rRNA = pseudouridine(1911/1915/1917) in 23S rRNA</text>
        <dbReference type="Rhea" id="RHEA:42524"/>
        <dbReference type="Rhea" id="RHEA-COMP:10097"/>
        <dbReference type="Rhea" id="RHEA-COMP:10098"/>
        <dbReference type="ChEBI" id="CHEBI:65314"/>
        <dbReference type="ChEBI" id="CHEBI:65315"/>
        <dbReference type="EC" id="5.4.99.23"/>
    </reaction>
</comment>
<name>A0A377G8K7_9GAMM</name>
<dbReference type="InterPro" id="IPR006145">
    <property type="entry name" value="PsdUridine_synth_RsuA/RluA"/>
</dbReference>
<evidence type="ECO:0000256" key="8">
    <source>
        <dbReference type="RuleBase" id="RU362028"/>
    </source>
</evidence>
<dbReference type="Proteomes" id="UP000254554">
    <property type="component" value="Unassembled WGS sequence"/>
</dbReference>
<dbReference type="InterPro" id="IPR006225">
    <property type="entry name" value="PsdUridine_synth_RluC/D"/>
</dbReference>
<dbReference type="GeneID" id="93292190"/>
<organism evidence="10 11">
    <name type="scientific">Fluoribacter dumoffii</name>
    <dbReference type="NCBI Taxonomy" id="463"/>
    <lineage>
        <taxon>Bacteria</taxon>
        <taxon>Pseudomonadati</taxon>
        <taxon>Pseudomonadota</taxon>
        <taxon>Gammaproteobacteria</taxon>
        <taxon>Legionellales</taxon>
        <taxon>Legionellaceae</taxon>
        <taxon>Fluoribacter</taxon>
    </lineage>
</organism>
<dbReference type="GO" id="GO:0160140">
    <property type="term" value="F:23S rRNA pseudouridine(1911/1915/1917) synthase activity"/>
    <property type="evidence" value="ECO:0007669"/>
    <property type="project" value="UniProtKB-EC"/>
</dbReference>
<dbReference type="GO" id="GO:0003723">
    <property type="term" value="F:RNA binding"/>
    <property type="evidence" value="ECO:0007669"/>
    <property type="project" value="UniProtKB-KW"/>
</dbReference>
<evidence type="ECO:0000259" key="9">
    <source>
        <dbReference type="SMART" id="SM00363"/>
    </source>
</evidence>
<dbReference type="PROSITE" id="PS50889">
    <property type="entry name" value="S4"/>
    <property type="match status" value="1"/>
</dbReference>
<comment type="similarity">
    <text evidence="1 8">Belongs to the pseudouridine synthase RluA family.</text>
</comment>
<dbReference type="RefSeq" id="WP_010653438.1">
    <property type="nucleotide sequence ID" value="NZ_JAPHOO010000001.1"/>
</dbReference>
<evidence type="ECO:0000256" key="6">
    <source>
        <dbReference type="PIRSR" id="PIRSR606225-1"/>
    </source>
</evidence>
<dbReference type="STRING" id="1094715.GCA_000236165_01202"/>
<comment type="catalytic activity">
    <reaction evidence="8">
        <text>a uridine in RNA = a pseudouridine in RNA</text>
        <dbReference type="Rhea" id="RHEA:48348"/>
        <dbReference type="Rhea" id="RHEA-COMP:12068"/>
        <dbReference type="Rhea" id="RHEA-COMP:12069"/>
        <dbReference type="ChEBI" id="CHEBI:65314"/>
        <dbReference type="ChEBI" id="CHEBI:65315"/>
    </reaction>
</comment>
<protein>
    <recommendedName>
        <fullName evidence="8">Pseudouridine synthase</fullName>
        <ecNumber evidence="8">5.4.99.-</ecNumber>
    </recommendedName>
</protein>
<dbReference type="InterPro" id="IPR002942">
    <property type="entry name" value="S4_RNA-bd"/>
</dbReference>
<evidence type="ECO:0000256" key="4">
    <source>
        <dbReference type="ARBA" id="ARBA00036882"/>
    </source>
</evidence>
<keyword evidence="3 8" id="KW-0413">Isomerase</keyword>
<dbReference type="NCBIfam" id="NF008385">
    <property type="entry name" value="PRK11180.1"/>
    <property type="match status" value="1"/>
</dbReference>
<gene>
    <name evidence="10" type="primary">rluD</name>
    <name evidence="10" type="ORF">NCTC11370_01219</name>
</gene>
<dbReference type="PANTHER" id="PTHR21600:SF44">
    <property type="entry name" value="RIBOSOMAL LARGE SUBUNIT PSEUDOURIDINE SYNTHASE D"/>
    <property type="match status" value="1"/>
</dbReference>
<evidence type="ECO:0000256" key="7">
    <source>
        <dbReference type="PROSITE-ProRule" id="PRU00182"/>
    </source>
</evidence>
<evidence type="ECO:0000256" key="2">
    <source>
        <dbReference type="ARBA" id="ARBA00022884"/>
    </source>
</evidence>
<dbReference type="InterPro" id="IPR020103">
    <property type="entry name" value="PsdUridine_synth_cat_dom_sf"/>
</dbReference>
<dbReference type="Pfam" id="PF00849">
    <property type="entry name" value="PseudoU_synth_2"/>
    <property type="match status" value="1"/>
</dbReference>
<dbReference type="Gene3D" id="3.30.2350.10">
    <property type="entry name" value="Pseudouridine synthase"/>
    <property type="match status" value="1"/>
</dbReference>
<dbReference type="GO" id="GO:0000455">
    <property type="term" value="P:enzyme-directed rRNA pseudouridine synthesis"/>
    <property type="evidence" value="ECO:0007669"/>
    <property type="project" value="TreeGrafter"/>
</dbReference>
<dbReference type="EC" id="5.4.99.-" evidence="8"/>
<sequence length="323" mass="37011">MIEHIHKTITVPREYHNQRIDSVLAHLLPDYSRSQISNWIKSGTITLNQKSCKPKDKTLDGDLIEINVDFPCIERDKDFHQCLPEEIPLTIAYEDEDVLVLNKPANMVVHPGAGNKEHTLVNALLHHEPSLQHLPRAGIIHRLDKDTTGLLVVAKTLTAHTSLIRQMQAREIQRHYITLVQGHIISGGTIDTGFGRHPRNRLKMAVQEQGRQAITHYSVKKQFQDFTLLDINLMTGRTHQIRVHLAYINHPVVGDPLYGGRMRFPAHATEQLRALLQNFKRQALHARTLGFHHPRTGDELRFIAPIPDDFQLLLNTLDEHYEE</sequence>
<evidence type="ECO:0000256" key="5">
    <source>
        <dbReference type="ARBA" id="ARBA00056072"/>
    </source>
</evidence>
<dbReference type="EMBL" id="UGGT01000001">
    <property type="protein sequence ID" value="STO21157.1"/>
    <property type="molecule type" value="Genomic_DNA"/>
</dbReference>
<evidence type="ECO:0000313" key="11">
    <source>
        <dbReference type="Proteomes" id="UP000254554"/>
    </source>
</evidence>
<dbReference type="Pfam" id="PF01479">
    <property type="entry name" value="S4"/>
    <property type="match status" value="1"/>
</dbReference>
<dbReference type="AlphaFoldDB" id="A0A377G8K7"/>
<dbReference type="SMART" id="SM00363">
    <property type="entry name" value="S4"/>
    <property type="match status" value="1"/>
</dbReference>
<dbReference type="SUPFAM" id="SSF55120">
    <property type="entry name" value="Pseudouridine synthase"/>
    <property type="match status" value="1"/>
</dbReference>
<proteinExistence type="inferred from homology"/>
<comment type="function">
    <text evidence="5">Responsible for synthesis of pseudouridine from uracil at positions 1911, 1915 and 1917 in 23S ribosomal RNA.</text>
</comment>
<dbReference type="NCBIfam" id="TIGR00005">
    <property type="entry name" value="rluA_subfam"/>
    <property type="match status" value="1"/>
</dbReference>
<keyword evidence="11" id="KW-1185">Reference proteome</keyword>
<evidence type="ECO:0000256" key="1">
    <source>
        <dbReference type="ARBA" id="ARBA00010876"/>
    </source>
</evidence>
<evidence type="ECO:0000256" key="3">
    <source>
        <dbReference type="ARBA" id="ARBA00023235"/>
    </source>
</evidence>
<dbReference type="FunFam" id="3.30.2350.10:FF:000006">
    <property type="entry name" value="Pseudouridine synthase"/>
    <property type="match status" value="1"/>
</dbReference>
<dbReference type="Gene3D" id="3.10.290.10">
    <property type="entry name" value="RNA-binding S4 domain"/>
    <property type="match status" value="1"/>
</dbReference>
<dbReference type="InterPro" id="IPR006224">
    <property type="entry name" value="PsdUridine_synth_RluA-like_CS"/>
</dbReference>
<dbReference type="OrthoDB" id="9807829at2"/>
<reference evidence="10 11" key="1">
    <citation type="submission" date="2018-06" db="EMBL/GenBank/DDBJ databases">
        <authorList>
            <consortium name="Pathogen Informatics"/>
            <person name="Doyle S."/>
        </authorList>
    </citation>
    <scope>NUCLEOTIDE SEQUENCE [LARGE SCALE GENOMIC DNA]</scope>
    <source>
        <strain evidence="10 11">NCTC11370</strain>
    </source>
</reference>
<feature type="active site" evidence="6">
    <location>
        <position position="144"/>
    </location>
</feature>
<feature type="domain" description="RNA-binding S4" evidence="9">
    <location>
        <begin position="18"/>
        <end position="79"/>
    </location>
</feature>
<dbReference type="SUPFAM" id="SSF55174">
    <property type="entry name" value="Alpha-L RNA-binding motif"/>
    <property type="match status" value="1"/>
</dbReference>
<dbReference type="CDD" id="cd00165">
    <property type="entry name" value="S4"/>
    <property type="match status" value="1"/>
</dbReference>
<evidence type="ECO:0000313" key="10">
    <source>
        <dbReference type="EMBL" id="STO21157.1"/>
    </source>
</evidence>
<dbReference type="PANTHER" id="PTHR21600">
    <property type="entry name" value="MITOCHONDRIAL RNA PSEUDOURIDINE SYNTHASE"/>
    <property type="match status" value="1"/>
</dbReference>
<dbReference type="CDD" id="cd02869">
    <property type="entry name" value="PseudoU_synth_RluA_like"/>
    <property type="match status" value="1"/>
</dbReference>
<accession>A0A377G8K7</accession>
<keyword evidence="2 7" id="KW-0694">RNA-binding</keyword>